<protein>
    <recommendedName>
        <fullName evidence="2">histidine kinase</fullName>
        <ecNumber evidence="2">2.7.13.3</ecNumber>
    </recommendedName>
</protein>
<keyword evidence="3" id="KW-1133">Transmembrane helix</keyword>
<dbReference type="InterPro" id="IPR010559">
    <property type="entry name" value="Sig_transdc_His_kin_internal"/>
</dbReference>
<sequence>MRRRPWRYPVAVTMATWTLVGLMLATQAYLAGVIRGEPVPWTRPLLVWMPWAYGWAVLTPLVWRMAEWVPIVHPRLARALAIHAAAAVVVVTLDLALFATMAPWLGAVNTTPSWAGTFSKLFGTTFLLHLPVYVLIVGTAHVARAMRLTRDREQRSLRLETQLADARLAALRAQLEPHFLFNALNTIAVLMREDVDAAERVLVRLSSLLRRTLEASDTREIPLRDELAFVEAYLAVESARFDDRLSYAIEVAPEWQHAAVPCLILQPLVENAVRHGLAERGAPLHITIQAHRRDDSLVLRVKDDGAGMVKDAADGIGLSNTRSRLALLYGPCQSVSIDSASARGVTVTLTIPWRTAGTTP</sequence>
<keyword evidence="7" id="KW-1185">Reference proteome</keyword>
<feature type="domain" description="Signal transduction histidine kinase internal region" evidence="5">
    <location>
        <begin position="166"/>
        <end position="245"/>
    </location>
</feature>
<keyword evidence="6" id="KW-0808">Transferase</keyword>
<evidence type="ECO:0000313" key="7">
    <source>
        <dbReference type="Proteomes" id="UP001064632"/>
    </source>
</evidence>
<gene>
    <name evidence="6" type="ORF">N4264_13485</name>
</gene>
<evidence type="ECO:0000256" key="2">
    <source>
        <dbReference type="ARBA" id="ARBA00012438"/>
    </source>
</evidence>
<dbReference type="SUPFAM" id="SSF55874">
    <property type="entry name" value="ATPase domain of HSP90 chaperone/DNA topoisomerase II/histidine kinase"/>
    <property type="match status" value="1"/>
</dbReference>
<proteinExistence type="predicted"/>
<dbReference type="InterPro" id="IPR004358">
    <property type="entry name" value="Sig_transdc_His_kin-like_C"/>
</dbReference>
<accession>A0ABY6B7N0</accession>
<dbReference type="InterPro" id="IPR050640">
    <property type="entry name" value="Bact_2-comp_sensor_kinase"/>
</dbReference>
<feature type="transmembrane region" description="Helical" evidence="3">
    <location>
        <begin position="46"/>
        <end position="63"/>
    </location>
</feature>
<dbReference type="RefSeq" id="WP_261692773.1">
    <property type="nucleotide sequence ID" value="NZ_CP104694.1"/>
</dbReference>
<feature type="transmembrane region" description="Helical" evidence="3">
    <location>
        <begin position="126"/>
        <end position="146"/>
    </location>
</feature>
<dbReference type="Pfam" id="PF02518">
    <property type="entry name" value="HATPase_c"/>
    <property type="match status" value="1"/>
</dbReference>
<evidence type="ECO:0000259" key="5">
    <source>
        <dbReference type="Pfam" id="PF06580"/>
    </source>
</evidence>
<dbReference type="InterPro" id="IPR003594">
    <property type="entry name" value="HATPase_dom"/>
</dbReference>
<dbReference type="EMBL" id="CP104694">
    <property type="protein sequence ID" value="UXI65777.1"/>
    <property type="molecule type" value="Genomic_DNA"/>
</dbReference>
<organism evidence="6 7">
    <name type="scientific">Tahibacter amnicola</name>
    <dbReference type="NCBI Taxonomy" id="2976241"/>
    <lineage>
        <taxon>Bacteria</taxon>
        <taxon>Pseudomonadati</taxon>
        <taxon>Pseudomonadota</taxon>
        <taxon>Gammaproteobacteria</taxon>
        <taxon>Lysobacterales</taxon>
        <taxon>Rhodanobacteraceae</taxon>
        <taxon>Tahibacter</taxon>
    </lineage>
</organism>
<dbReference type="Proteomes" id="UP001064632">
    <property type="component" value="Chromosome"/>
</dbReference>
<feature type="transmembrane region" description="Helical" evidence="3">
    <location>
        <begin position="84"/>
        <end position="106"/>
    </location>
</feature>
<comment type="catalytic activity">
    <reaction evidence="1">
        <text>ATP + protein L-histidine = ADP + protein N-phospho-L-histidine.</text>
        <dbReference type="EC" id="2.7.13.3"/>
    </reaction>
</comment>
<evidence type="ECO:0000259" key="4">
    <source>
        <dbReference type="Pfam" id="PF02518"/>
    </source>
</evidence>
<keyword evidence="3" id="KW-0812">Transmembrane</keyword>
<dbReference type="PANTHER" id="PTHR34220">
    <property type="entry name" value="SENSOR HISTIDINE KINASE YPDA"/>
    <property type="match status" value="1"/>
</dbReference>
<dbReference type="Pfam" id="PF06580">
    <property type="entry name" value="His_kinase"/>
    <property type="match status" value="1"/>
</dbReference>
<dbReference type="GO" id="GO:0016301">
    <property type="term" value="F:kinase activity"/>
    <property type="evidence" value="ECO:0007669"/>
    <property type="project" value="UniProtKB-KW"/>
</dbReference>
<dbReference type="InterPro" id="IPR036890">
    <property type="entry name" value="HATPase_C_sf"/>
</dbReference>
<keyword evidence="3" id="KW-0472">Membrane</keyword>
<reference evidence="6" key="1">
    <citation type="submission" date="2022-09" db="EMBL/GenBank/DDBJ databases">
        <title>Tahibacter sp. nov., isolated from a fresh water.</title>
        <authorList>
            <person name="Baek J.H."/>
            <person name="Lee J.K."/>
            <person name="Kim J.M."/>
            <person name="Jeon C.O."/>
        </authorList>
    </citation>
    <scope>NUCLEOTIDE SEQUENCE</scope>
    <source>
        <strain evidence="6">W38</strain>
    </source>
</reference>
<evidence type="ECO:0000256" key="3">
    <source>
        <dbReference type="SAM" id="Phobius"/>
    </source>
</evidence>
<dbReference type="Gene3D" id="3.30.565.10">
    <property type="entry name" value="Histidine kinase-like ATPase, C-terminal domain"/>
    <property type="match status" value="1"/>
</dbReference>
<feature type="domain" description="Histidine kinase/HSP90-like ATPase" evidence="4">
    <location>
        <begin position="264"/>
        <end position="353"/>
    </location>
</feature>
<dbReference type="PRINTS" id="PR00344">
    <property type="entry name" value="BCTRLSENSOR"/>
</dbReference>
<evidence type="ECO:0000313" key="6">
    <source>
        <dbReference type="EMBL" id="UXI65777.1"/>
    </source>
</evidence>
<dbReference type="EC" id="2.7.13.3" evidence="2"/>
<keyword evidence="6" id="KW-0418">Kinase</keyword>
<evidence type="ECO:0000256" key="1">
    <source>
        <dbReference type="ARBA" id="ARBA00000085"/>
    </source>
</evidence>
<name>A0ABY6B7N0_9GAMM</name>
<dbReference type="PANTHER" id="PTHR34220:SF9">
    <property type="entry name" value="SIGNAL TRANSDUCTION HISTIDINE KINASE INTERNAL REGION DOMAIN-CONTAINING PROTEIN"/>
    <property type="match status" value="1"/>
</dbReference>